<dbReference type="Pfam" id="PF12697">
    <property type="entry name" value="Abhydrolase_6"/>
    <property type="match status" value="1"/>
</dbReference>
<reference evidence="2 3" key="1">
    <citation type="submission" date="2023-07" db="EMBL/GenBank/DDBJ databases">
        <authorList>
            <person name="Girao M."/>
            <person name="Carvalho M.F."/>
        </authorList>
    </citation>
    <scope>NUCLEOTIDE SEQUENCE [LARGE SCALE GENOMIC DNA]</scope>
    <source>
        <strain evidence="2 3">YIM65754</strain>
    </source>
</reference>
<comment type="caution">
    <text evidence="2">The sequence shown here is derived from an EMBL/GenBank/DDBJ whole genome shotgun (WGS) entry which is preliminary data.</text>
</comment>
<evidence type="ECO:0000313" key="3">
    <source>
        <dbReference type="Proteomes" id="UP001336020"/>
    </source>
</evidence>
<name>A0ABU7LA59_9NOCA</name>
<evidence type="ECO:0000259" key="1">
    <source>
        <dbReference type="Pfam" id="PF12697"/>
    </source>
</evidence>
<dbReference type="InterPro" id="IPR045889">
    <property type="entry name" value="MES/HNL"/>
</dbReference>
<dbReference type="PANTHER" id="PTHR10992">
    <property type="entry name" value="METHYLESTERASE FAMILY MEMBER"/>
    <property type="match status" value="1"/>
</dbReference>
<feature type="domain" description="AB hydrolase-1" evidence="1">
    <location>
        <begin position="12"/>
        <end position="239"/>
    </location>
</feature>
<dbReference type="InterPro" id="IPR029058">
    <property type="entry name" value="AB_hydrolase_fold"/>
</dbReference>
<accession>A0ABU7LA59</accession>
<protein>
    <submittedName>
        <fullName evidence="2">Alpha/beta hydrolase family protein</fullName>
    </submittedName>
</protein>
<dbReference type="GO" id="GO:0016787">
    <property type="term" value="F:hydrolase activity"/>
    <property type="evidence" value="ECO:0007669"/>
    <property type="project" value="UniProtKB-KW"/>
</dbReference>
<dbReference type="InterPro" id="IPR000073">
    <property type="entry name" value="AB_hydrolase_1"/>
</dbReference>
<dbReference type="PANTHER" id="PTHR10992:SF1003">
    <property type="entry name" value="OS11G0492800 PROTEIN"/>
    <property type="match status" value="1"/>
</dbReference>
<dbReference type="Gene3D" id="3.40.50.1820">
    <property type="entry name" value="alpha/beta hydrolase"/>
    <property type="match status" value="1"/>
</dbReference>
<dbReference type="Proteomes" id="UP001336020">
    <property type="component" value="Unassembled WGS sequence"/>
</dbReference>
<keyword evidence="3" id="KW-1185">Reference proteome</keyword>
<dbReference type="EMBL" id="JAUTXY010000005">
    <property type="protein sequence ID" value="MEE2058440.1"/>
    <property type="molecule type" value="Genomic_DNA"/>
</dbReference>
<keyword evidence="2" id="KW-0378">Hydrolase</keyword>
<dbReference type="SUPFAM" id="SSF53474">
    <property type="entry name" value="alpha/beta-Hydrolases"/>
    <property type="match status" value="1"/>
</dbReference>
<proteinExistence type="predicted"/>
<evidence type="ECO:0000313" key="2">
    <source>
        <dbReference type="EMBL" id="MEE2058440.1"/>
    </source>
</evidence>
<gene>
    <name evidence="2" type="ORF">Q7514_13005</name>
</gene>
<dbReference type="RefSeq" id="WP_330133687.1">
    <property type="nucleotide sequence ID" value="NZ_JAUTXY010000005.1"/>
</dbReference>
<sequence length="260" mass="28222">MEAASSPEPTTFVLLHGGRHGGWCWKRVAALLRQGGHEVHTPTLTGLGDRAHLLNRSVGLDTHIQDLVATFTYEDLHNVVLVGHSYGGMVVSGAMEAIADRVQTVVLLDAHMPYSGESVFDLNGEERAAAMVALAEEHGDSWYIPPADASRYGVTDPADIAWANSRMTAQPLKTYQDCIGATDRVWSHSGMFIECVPSSLEQHLLARARARSTDDPRFHYRVLHTSHNAMVTDPAAVVELLFEARSLAGVDSSEVPSASL</sequence>
<organism evidence="2 3">
    <name type="scientific">Rhodococcus artemisiae</name>
    <dbReference type="NCBI Taxonomy" id="714159"/>
    <lineage>
        <taxon>Bacteria</taxon>
        <taxon>Bacillati</taxon>
        <taxon>Actinomycetota</taxon>
        <taxon>Actinomycetes</taxon>
        <taxon>Mycobacteriales</taxon>
        <taxon>Nocardiaceae</taxon>
        <taxon>Rhodococcus</taxon>
    </lineage>
</organism>